<reference evidence="1 2" key="1">
    <citation type="journal article" date="2020" name="Front. Microbiol.">
        <title>Single-cell genomics of novel Actinobacteria with the Wood-Ljungdahl pathway discovered in a serpentinizing system.</title>
        <authorList>
            <person name="Merino N."/>
            <person name="Kawai M."/>
            <person name="Boyd E.S."/>
            <person name="Colman D.R."/>
            <person name="McGlynn S.E."/>
            <person name="Nealson K.H."/>
            <person name="Kurokawa K."/>
            <person name="Hongoh Y."/>
        </authorList>
    </citation>
    <scope>NUCLEOTIDE SEQUENCE [LARGE SCALE GENOMIC DNA]</scope>
    <source>
        <strain evidence="1 2">S25</strain>
    </source>
</reference>
<organism evidence="1 2">
    <name type="scientific">Candidatus Hakubella thermalkaliphila</name>
    <dbReference type="NCBI Taxonomy" id="2754717"/>
    <lineage>
        <taxon>Bacteria</taxon>
        <taxon>Bacillati</taxon>
        <taxon>Actinomycetota</taxon>
        <taxon>Actinomycetota incertae sedis</taxon>
        <taxon>Candidatus Hakubellales</taxon>
        <taxon>Candidatus Hakubellaceae</taxon>
        <taxon>Candidatus Hakubella</taxon>
    </lineage>
</organism>
<evidence type="ECO:0008006" key="3">
    <source>
        <dbReference type="Google" id="ProtNLM"/>
    </source>
</evidence>
<dbReference type="EMBL" id="BLRX01000447">
    <property type="protein sequence ID" value="GFP26219.1"/>
    <property type="molecule type" value="Genomic_DNA"/>
</dbReference>
<proteinExistence type="predicted"/>
<protein>
    <recommendedName>
        <fullName evidence="3">Polysaccharide export outer membrane protein</fullName>
    </recommendedName>
</protein>
<gene>
    <name evidence="1" type="ORF">HKBW3S25_01710</name>
</gene>
<evidence type="ECO:0000313" key="1">
    <source>
        <dbReference type="EMBL" id="GFP26219.1"/>
    </source>
</evidence>
<sequence length="174" mass="19994">KEYEIRQRRDFVAKLKEVKAKGWMAIILNQPELLKKTPYDIELEEGDSLFIPSNPQSVQVIGSVYNQTAFVYDKDKGYSRYIDLAGGYTENADRKRVYILKVDGTAVRPNVGFLGISWSNDSNRWEFGSQDIEPGDTIVVPERLDRIAWMREIRDLTQILFQIATTAGVLIKLF</sequence>
<feature type="non-terminal residue" evidence="1">
    <location>
        <position position="1"/>
    </location>
</feature>
<accession>A0A6V8P131</accession>
<dbReference type="Gene3D" id="3.10.560.10">
    <property type="entry name" value="Outer membrane lipoprotein wza domain like"/>
    <property type="match status" value="1"/>
</dbReference>
<name>A0A6V8P131_9ACTN</name>
<dbReference type="Proteomes" id="UP000543224">
    <property type="component" value="Unassembled WGS sequence"/>
</dbReference>
<comment type="caution">
    <text evidence="1">The sequence shown here is derived from an EMBL/GenBank/DDBJ whole genome shotgun (WGS) entry which is preliminary data.</text>
</comment>
<dbReference type="AlphaFoldDB" id="A0A6V8P131"/>
<evidence type="ECO:0000313" key="2">
    <source>
        <dbReference type="Proteomes" id="UP000543224"/>
    </source>
</evidence>